<organism evidence="13">
    <name type="scientific">Menopon gallinae</name>
    <name type="common">poultry shaft louse</name>
    <dbReference type="NCBI Taxonomy" id="328185"/>
    <lineage>
        <taxon>Eukaryota</taxon>
        <taxon>Metazoa</taxon>
        <taxon>Ecdysozoa</taxon>
        <taxon>Arthropoda</taxon>
        <taxon>Hexapoda</taxon>
        <taxon>Insecta</taxon>
        <taxon>Pterygota</taxon>
        <taxon>Neoptera</taxon>
        <taxon>Paraneoptera</taxon>
        <taxon>Psocodea</taxon>
        <taxon>Troctomorpha</taxon>
        <taxon>Phthiraptera</taxon>
        <taxon>Amblycera</taxon>
        <taxon>Menoponidae</taxon>
        <taxon>Menopon</taxon>
    </lineage>
</organism>
<dbReference type="InterPro" id="IPR017907">
    <property type="entry name" value="Znf_RING_CS"/>
</dbReference>
<proteinExistence type="predicted"/>
<dbReference type="Gene3D" id="3.30.40.10">
    <property type="entry name" value="Zinc/RING finger domain, C3HC4 (zinc finger)"/>
    <property type="match status" value="1"/>
</dbReference>
<feature type="transmembrane region" description="Helical" evidence="11">
    <location>
        <begin position="273"/>
        <end position="294"/>
    </location>
</feature>
<dbReference type="InterPro" id="IPR001841">
    <property type="entry name" value="Znf_RING"/>
</dbReference>
<evidence type="ECO:0000256" key="4">
    <source>
        <dbReference type="ARBA" id="ARBA00022771"/>
    </source>
</evidence>
<dbReference type="EMBL" id="JARGDH010000005">
    <property type="protein sequence ID" value="KAL0267303.1"/>
    <property type="molecule type" value="Genomic_DNA"/>
</dbReference>
<keyword evidence="5" id="KW-0833">Ubl conjugation pathway</keyword>
<dbReference type="PANTHER" id="PTHR15860">
    <property type="entry name" value="UNCHARACTERIZED RING FINGER-CONTAINING PROTEIN"/>
    <property type="match status" value="1"/>
</dbReference>
<gene>
    <name evidence="13" type="ORF">PYX00_009614</name>
</gene>
<dbReference type="GO" id="GO:0061630">
    <property type="term" value="F:ubiquitin protein ligase activity"/>
    <property type="evidence" value="ECO:0007669"/>
    <property type="project" value="InterPro"/>
</dbReference>
<keyword evidence="8 11" id="KW-0472">Membrane</keyword>
<evidence type="ECO:0000256" key="3">
    <source>
        <dbReference type="ARBA" id="ARBA00022723"/>
    </source>
</evidence>
<evidence type="ECO:0000256" key="8">
    <source>
        <dbReference type="ARBA" id="ARBA00023136"/>
    </source>
</evidence>
<dbReference type="SMART" id="SM00184">
    <property type="entry name" value="RING"/>
    <property type="match status" value="1"/>
</dbReference>
<dbReference type="GO" id="GO:0008270">
    <property type="term" value="F:zinc ion binding"/>
    <property type="evidence" value="ECO:0007669"/>
    <property type="project" value="UniProtKB-KW"/>
</dbReference>
<reference evidence="13" key="1">
    <citation type="journal article" date="2024" name="Gigascience">
        <title>Chromosome-level genome of the poultry shaft louse Menopon gallinae provides insight into the host-switching and adaptive evolution of parasitic lice.</title>
        <authorList>
            <person name="Xu Y."/>
            <person name="Ma L."/>
            <person name="Liu S."/>
            <person name="Liang Y."/>
            <person name="Liu Q."/>
            <person name="He Z."/>
            <person name="Tian L."/>
            <person name="Duan Y."/>
            <person name="Cai W."/>
            <person name="Li H."/>
            <person name="Song F."/>
        </authorList>
    </citation>
    <scope>NUCLEOTIDE SEQUENCE</scope>
    <source>
        <strain evidence="13">Cailab_2023a</strain>
    </source>
</reference>
<evidence type="ECO:0000259" key="12">
    <source>
        <dbReference type="PROSITE" id="PS50089"/>
    </source>
</evidence>
<sequence length="502" mass="56489">MEEGNSSWSNERDRATNNNFQTSTVTPLLYNCIRPIRSSQITRLAQNLSRNHGPLTLGRAQEEGSRLIRNNINSVMAELGPLVDPSRSREGGGLNLRSWIRRHQDRTSSQNPVLVTAESTVIDFGISNEPIETAPQATVFQPGRSTSQQYPLASIAAPNLLDGSNGDNYVSEQPDASTNDNQNPNSTNNGVNNTTITAGSNNVENTQTDETNADTQSIVSFFHKYVLFLIILLGKAIYDHRAGILIFLALLVTFAHADSVVKREIAKQNRRSLLSLFVLFIKLFFCICFIYYVFQDQQLYKSLILIPPYSQPLSLWDLLWIVGITDFVLKFITIQIKVGMACFPASLLPYSARGKWYLFLECISQLYRGLVPIQPWLYYFLESYQGPEKVIGFFLSVAYMVSKGTDLMSKVKLFKMAFWKLLQNVSLGVSPSKEQLDTAGSQCPICHDDYDKPVLLHCGHVFCEACVTTWFDREQTCPLCRTKVADDPTWKDGATTFFAQLF</sequence>
<dbReference type="InterPro" id="IPR044235">
    <property type="entry name" value="RNFT1/2"/>
</dbReference>
<evidence type="ECO:0000256" key="10">
    <source>
        <dbReference type="SAM" id="MobiDB-lite"/>
    </source>
</evidence>
<feature type="compositionally biased region" description="Polar residues" evidence="10">
    <location>
        <begin position="198"/>
        <end position="209"/>
    </location>
</feature>
<feature type="region of interest" description="Disordered" evidence="10">
    <location>
        <begin position="163"/>
        <end position="209"/>
    </location>
</feature>
<evidence type="ECO:0000256" key="6">
    <source>
        <dbReference type="ARBA" id="ARBA00022833"/>
    </source>
</evidence>
<protein>
    <recommendedName>
        <fullName evidence="12">RING-type domain-containing protein</fullName>
    </recommendedName>
</protein>
<keyword evidence="3" id="KW-0479">Metal-binding</keyword>
<feature type="region of interest" description="Disordered" evidence="10">
    <location>
        <begin position="1"/>
        <end position="20"/>
    </location>
</feature>
<feature type="transmembrane region" description="Helical" evidence="11">
    <location>
        <begin position="244"/>
        <end position="261"/>
    </location>
</feature>
<evidence type="ECO:0000256" key="7">
    <source>
        <dbReference type="ARBA" id="ARBA00022989"/>
    </source>
</evidence>
<dbReference type="InterPro" id="IPR013083">
    <property type="entry name" value="Znf_RING/FYVE/PHD"/>
</dbReference>
<evidence type="ECO:0000256" key="11">
    <source>
        <dbReference type="SAM" id="Phobius"/>
    </source>
</evidence>
<evidence type="ECO:0000256" key="1">
    <source>
        <dbReference type="ARBA" id="ARBA00004141"/>
    </source>
</evidence>
<feature type="compositionally biased region" description="Low complexity" evidence="10">
    <location>
        <begin position="177"/>
        <end position="197"/>
    </location>
</feature>
<accession>A0AAW2HBV9</accession>
<name>A0AAW2HBV9_9NEOP</name>
<comment type="caution">
    <text evidence="13">The sequence shown here is derived from an EMBL/GenBank/DDBJ whole genome shotgun (WGS) entry which is preliminary data.</text>
</comment>
<dbReference type="SUPFAM" id="SSF57850">
    <property type="entry name" value="RING/U-box"/>
    <property type="match status" value="1"/>
</dbReference>
<keyword evidence="4 9" id="KW-0863">Zinc-finger</keyword>
<dbReference type="GO" id="GO:1904294">
    <property type="term" value="P:positive regulation of ERAD pathway"/>
    <property type="evidence" value="ECO:0007669"/>
    <property type="project" value="InterPro"/>
</dbReference>
<dbReference type="AlphaFoldDB" id="A0AAW2HBV9"/>
<dbReference type="EMBL" id="JARGDH010000005">
    <property type="protein sequence ID" value="KAL0267302.1"/>
    <property type="molecule type" value="Genomic_DNA"/>
</dbReference>
<evidence type="ECO:0000256" key="9">
    <source>
        <dbReference type="PROSITE-ProRule" id="PRU00175"/>
    </source>
</evidence>
<comment type="subcellular location">
    <subcellularLocation>
        <location evidence="1">Membrane</location>
        <topology evidence="1">Multi-pass membrane protein</topology>
    </subcellularLocation>
</comment>
<dbReference type="PROSITE" id="PS50089">
    <property type="entry name" value="ZF_RING_2"/>
    <property type="match status" value="1"/>
</dbReference>
<evidence type="ECO:0000256" key="5">
    <source>
        <dbReference type="ARBA" id="ARBA00022786"/>
    </source>
</evidence>
<keyword evidence="6" id="KW-0862">Zinc</keyword>
<dbReference type="Pfam" id="PF13920">
    <property type="entry name" value="zf-C3HC4_3"/>
    <property type="match status" value="1"/>
</dbReference>
<feature type="domain" description="RING-type" evidence="12">
    <location>
        <begin position="443"/>
        <end position="481"/>
    </location>
</feature>
<dbReference type="GO" id="GO:0016020">
    <property type="term" value="C:membrane"/>
    <property type="evidence" value="ECO:0007669"/>
    <property type="project" value="UniProtKB-SubCell"/>
</dbReference>
<evidence type="ECO:0000313" key="13">
    <source>
        <dbReference type="EMBL" id="KAL0267302.1"/>
    </source>
</evidence>
<dbReference type="PANTHER" id="PTHR15860:SF0">
    <property type="entry name" value="LP20373P"/>
    <property type="match status" value="1"/>
</dbReference>
<dbReference type="CDD" id="cd16532">
    <property type="entry name" value="RING-HC_RNFT1-like"/>
    <property type="match status" value="1"/>
</dbReference>
<feature type="compositionally biased region" description="Polar residues" evidence="10">
    <location>
        <begin position="165"/>
        <end position="176"/>
    </location>
</feature>
<evidence type="ECO:0000256" key="2">
    <source>
        <dbReference type="ARBA" id="ARBA00022692"/>
    </source>
</evidence>
<dbReference type="PROSITE" id="PS00518">
    <property type="entry name" value="ZF_RING_1"/>
    <property type="match status" value="1"/>
</dbReference>
<keyword evidence="2 11" id="KW-0812">Transmembrane</keyword>
<keyword evidence="7 11" id="KW-1133">Transmembrane helix</keyword>